<dbReference type="Pfam" id="PF03559">
    <property type="entry name" value="Hexose_dehydrat"/>
    <property type="match status" value="2"/>
</dbReference>
<dbReference type="AlphaFoldDB" id="B5L6M2"/>
<sequence length="487" mass="54740">MSGILSRSDPRPSVLPDGLRVLRSGSATQGVLTTNEEFSAWLREREATDSMTVEQVPLDDMRGWHFSAGRAALVHDSGKFFSVGGVDVSRTGRGPRSWQQPIIRQNEVGILGLLAKEFGGVLHFLMQAKIEPGNRRQVQLSPTVQATRSNYTKVHGGASTPYLEHFLRPGRGRVLADVLQSEQGTWFLGKRNRNMVVETTDDVPVRDNFRWLTFGQIRQLLTVPNMINMDSRTVLSCLPSDTSGWLFDPLAGNGDCADPEFAFDLQRSLQASEAEGRHTDAEIISWLNDVRIDTAIELRPVGLAQLEDWELSRSRIEHRKGKHFRVIGVSVASGQREVTQWAQPLIAPCDVGLVAFLTRRINGVLHILMRASVEAGFLDVAELGPTLQCNPATYADLPPQERPRFYDYVLAARDNIRYDVLLSEEGGRFYHAECRYLVLECDAEPAVLEPHPDFRWMTVRQLMALLRHHNYVNVQARTLLACLHALW</sequence>
<dbReference type="Gene3D" id="3.90.79.40">
    <property type="entry name" value="EvaA sugar 2,3-dehydratase subunit"/>
    <property type="match status" value="2"/>
</dbReference>
<dbReference type="EMBL" id="EU443633">
    <property type="protein sequence ID" value="ACB37754.1"/>
    <property type="molecule type" value="Genomic_DNA"/>
</dbReference>
<protein>
    <submittedName>
        <fullName evidence="2">2,3-hexose dehydratase</fullName>
    </submittedName>
</protein>
<name>B5L6M2_MICCH</name>
<dbReference type="InterPro" id="IPR005212">
    <property type="entry name" value="EvaA-like"/>
</dbReference>
<accession>B5L6M2</accession>
<reference evidence="2" key="1">
    <citation type="journal article" date="2008" name="J. Bacteriol.">
        <title>Cloning and characterization of the tetrocarcin A gene cluster from Micromonospora chalcea NRRL 11289 reveals a highly conserved strategy for tetronate biosynthesis in spirotetronate antibiotics.</title>
        <authorList>
            <person name="Fang J."/>
            <person name="Zhang Y."/>
            <person name="Huang L."/>
            <person name="Jia X."/>
            <person name="Zhang Q."/>
            <person name="Zhang X."/>
            <person name="Tang G."/>
            <person name="Liu W."/>
        </authorList>
    </citation>
    <scope>NUCLEOTIDE SEQUENCE</scope>
    <source>
        <strain evidence="2">KY11091</strain>
    </source>
</reference>
<proteinExistence type="predicted"/>
<evidence type="ECO:0000313" key="2">
    <source>
        <dbReference type="EMBL" id="ACB37754.1"/>
    </source>
</evidence>
<dbReference type="GO" id="GO:0016829">
    <property type="term" value="F:lyase activity"/>
    <property type="evidence" value="ECO:0007669"/>
    <property type="project" value="InterPro"/>
</dbReference>
<feature type="domain" description="dTDP-4-dehydro-6-deoxy-alpha-D-glucopyranose 2,3-dehydratase" evidence="1">
    <location>
        <begin position="281"/>
        <end position="483"/>
    </location>
</feature>
<feature type="domain" description="dTDP-4-dehydro-6-deoxy-alpha-D-glucopyranose 2,3-dehydratase" evidence="1">
    <location>
        <begin position="36"/>
        <end position="238"/>
    </location>
</feature>
<evidence type="ECO:0000259" key="1">
    <source>
        <dbReference type="Pfam" id="PF03559"/>
    </source>
</evidence>
<dbReference type="InterPro" id="IPR038153">
    <property type="entry name" value="EvaA-like_sf"/>
</dbReference>
<organism evidence="2">
    <name type="scientific">Micromonospora chalcea</name>
    <dbReference type="NCBI Taxonomy" id="1874"/>
    <lineage>
        <taxon>Bacteria</taxon>
        <taxon>Bacillati</taxon>
        <taxon>Actinomycetota</taxon>
        <taxon>Actinomycetes</taxon>
        <taxon>Micromonosporales</taxon>
        <taxon>Micromonosporaceae</taxon>
        <taxon>Micromonospora</taxon>
    </lineage>
</organism>